<organism evidence="2 3">
    <name type="scientific">Virgibacillus massiliensis</name>
    <dbReference type="NCBI Taxonomy" id="1462526"/>
    <lineage>
        <taxon>Bacteria</taxon>
        <taxon>Bacillati</taxon>
        <taxon>Bacillota</taxon>
        <taxon>Bacilli</taxon>
        <taxon>Bacillales</taxon>
        <taxon>Bacillaceae</taxon>
        <taxon>Virgibacillus</taxon>
    </lineage>
</organism>
<gene>
    <name evidence="2" type="ORF">BN990_04493</name>
</gene>
<feature type="transmembrane region" description="Helical" evidence="1">
    <location>
        <begin position="14"/>
        <end position="35"/>
    </location>
</feature>
<dbReference type="Proteomes" id="UP000028875">
    <property type="component" value="Unassembled WGS sequence"/>
</dbReference>
<proteinExistence type="predicted"/>
<keyword evidence="1" id="KW-1133">Transmembrane helix</keyword>
<sequence>MAQAFKVLFGNLDIMAVLISWAVFLAILFTAIDVYQKTKL</sequence>
<evidence type="ECO:0000313" key="3">
    <source>
        <dbReference type="Proteomes" id="UP000028875"/>
    </source>
</evidence>
<keyword evidence="1" id="KW-0812">Transmembrane</keyword>
<dbReference type="STRING" id="1462526.BN990_04493"/>
<protein>
    <submittedName>
        <fullName evidence="2">Uncharacterized protein</fullName>
    </submittedName>
</protein>
<reference evidence="2 3" key="1">
    <citation type="submission" date="2014-03" db="EMBL/GenBank/DDBJ databases">
        <authorList>
            <person name="Urmite Genomes U."/>
        </authorList>
    </citation>
    <scope>NUCLEOTIDE SEQUENCE [LARGE SCALE GENOMIC DNA]</scope>
    <source>
        <strain evidence="2 3">Vm-5</strain>
    </source>
</reference>
<keyword evidence="3" id="KW-1185">Reference proteome</keyword>
<evidence type="ECO:0000256" key="1">
    <source>
        <dbReference type="SAM" id="Phobius"/>
    </source>
</evidence>
<accession>A0A024QHT9</accession>
<reference evidence="3" key="2">
    <citation type="submission" date="2014-05" db="EMBL/GenBank/DDBJ databases">
        <title>Draft genome sequence of Virgibacillus massiliensis Vm-5.</title>
        <authorList>
            <person name="Khelaifia S."/>
            <person name="Croce O."/>
            <person name="Lagier J.C."/>
            <person name="Raoult D."/>
        </authorList>
    </citation>
    <scope>NUCLEOTIDE SEQUENCE [LARGE SCALE GENOMIC DNA]</scope>
    <source>
        <strain evidence="3">Vm-5</strain>
    </source>
</reference>
<dbReference type="AlphaFoldDB" id="A0A024QHT9"/>
<keyword evidence="1" id="KW-0472">Membrane</keyword>
<comment type="caution">
    <text evidence="2">The sequence shown here is derived from an EMBL/GenBank/DDBJ whole genome shotgun (WGS) entry which is preliminary data.</text>
</comment>
<dbReference type="EMBL" id="CCDP010000005">
    <property type="protein sequence ID" value="CDQ42113.1"/>
    <property type="molecule type" value="Genomic_DNA"/>
</dbReference>
<name>A0A024QHT9_9BACI</name>
<evidence type="ECO:0000313" key="2">
    <source>
        <dbReference type="EMBL" id="CDQ42113.1"/>
    </source>
</evidence>